<dbReference type="Pfam" id="PF01594">
    <property type="entry name" value="AI-2E_transport"/>
    <property type="match status" value="1"/>
</dbReference>
<evidence type="ECO:0000256" key="1">
    <source>
        <dbReference type="ARBA" id="ARBA00004141"/>
    </source>
</evidence>
<evidence type="ECO:0000256" key="6">
    <source>
        <dbReference type="SAM" id="Phobius"/>
    </source>
</evidence>
<evidence type="ECO:0000256" key="2">
    <source>
        <dbReference type="ARBA" id="ARBA00009773"/>
    </source>
</evidence>
<dbReference type="AlphaFoldDB" id="A0A1I6LI70"/>
<evidence type="ECO:0000256" key="5">
    <source>
        <dbReference type="ARBA" id="ARBA00023136"/>
    </source>
</evidence>
<dbReference type="PANTHER" id="PTHR21716">
    <property type="entry name" value="TRANSMEMBRANE PROTEIN"/>
    <property type="match status" value="1"/>
</dbReference>
<dbReference type="InterPro" id="IPR002549">
    <property type="entry name" value="AI-2E-like"/>
</dbReference>
<dbReference type="GO" id="GO:0016020">
    <property type="term" value="C:membrane"/>
    <property type="evidence" value="ECO:0007669"/>
    <property type="project" value="UniProtKB-SubCell"/>
</dbReference>
<gene>
    <name evidence="7" type="ORF">SAMN05216559_2749</name>
</gene>
<dbReference type="EMBL" id="FOZK01000002">
    <property type="protein sequence ID" value="SFS03187.1"/>
    <property type="molecule type" value="Genomic_DNA"/>
</dbReference>
<reference evidence="7 8" key="1">
    <citation type="submission" date="2016-10" db="EMBL/GenBank/DDBJ databases">
        <authorList>
            <person name="de Groot N.N."/>
        </authorList>
    </citation>
    <scope>NUCLEOTIDE SEQUENCE [LARGE SCALE GENOMIC DNA]</scope>
    <source>
        <strain evidence="7 8">CGMCC 1.10457</strain>
    </source>
</reference>
<feature type="transmembrane region" description="Helical" evidence="6">
    <location>
        <begin position="181"/>
        <end position="199"/>
    </location>
</feature>
<evidence type="ECO:0000313" key="8">
    <source>
        <dbReference type="Proteomes" id="UP000199062"/>
    </source>
</evidence>
<organism evidence="7 8">
    <name type="scientific">Halomicrobium zhouii</name>
    <dbReference type="NCBI Taxonomy" id="767519"/>
    <lineage>
        <taxon>Archaea</taxon>
        <taxon>Methanobacteriati</taxon>
        <taxon>Methanobacteriota</taxon>
        <taxon>Stenosarchaea group</taxon>
        <taxon>Halobacteria</taxon>
        <taxon>Halobacteriales</taxon>
        <taxon>Haloarculaceae</taxon>
        <taxon>Halomicrobium</taxon>
    </lineage>
</organism>
<name>A0A1I6LI70_9EURY</name>
<evidence type="ECO:0000256" key="3">
    <source>
        <dbReference type="ARBA" id="ARBA00022692"/>
    </source>
</evidence>
<feature type="transmembrane region" description="Helical" evidence="6">
    <location>
        <begin position="307"/>
        <end position="326"/>
    </location>
</feature>
<comment type="similarity">
    <text evidence="2">Belongs to the autoinducer-2 exporter (AI-2E) (TC 2.A.86) family.</text>
</comment>
<dbReference type="Proteomes" id="UP000199062">
    <property type="component" value="Unassembled WGS sequence"/>
</dbReference>
<keyword evidence="3 6" id="KW-0812">Transmembrane</keyword>
<feature type="transmembrane region" description="Helical" evidence="6">
    <location>
        <begin position="55"/>
        <end position="85"/>
    </location>
</feature>
<keyword evidence="5 6" id="KW-0472">Membrane</keyword>
<protein>
    <submittedName>
        <fullName evidence="7">Predicted PurR-regulated permease PerM</fullName>
    </submittedName>
</protein>
<feature type="transmembrane region" description="Helical" evidence="6">
    <location>
        <begin position="231"/>
        <end position="253"/>
    </location>
</feature>
<feature type="transmembrane region" description="Helical" evidence="6">
    <location>
        <begin position="105"/>
        <end position="127"/>
    </location>
</feature>
<evidence type="ECO:0000256" key="4">
    <source>
        <dbReference type="ARBA" id="ARBA00022989"/>
    </source>
</evidence>
<feature type="transmembrane region" description="Helical" evidence="6">
    <location>
        <begin position="346"/>
        <end position="371"/>
    </location>
</feature>
<feature type="transmembrane region" description="Helical" evidence="6">
    <location>
        <begin position="265"/>
        <end position="286"/>
    </location>
</feature>
<keyword evidence="8" id="KW-1185">Reference proteome</keyword>
<sequence length="383" mass="41580">MGVVIYPIPVLIRLPEPVCAPVSGRAEAVNSHGGFPRLVPITGMGSLLTGRQERAAWVVVGLTIAGFVGFVLYAFFGALVVGLFLYYAMRPVHRRLEDRFDHPDVAATATVLLVGVPVLLVVGYAAVVGVRQFDQFLAAANLQQLRVAVEPYVSSLTAADGGVFGLLRNNVSRVTELTTALVNWALRLFVIVTVAFYLLRDDRKIAGWFRATFADHETAVRFVEHVDDHLTTIYTGNLVTIGATGLIAITVFYGLDLLAPAGTGVAFPVLLGLLVGVATIVPAVGIKAVYFPYTAFLVWRSQTTATTPLWFPVTFFLVAAVALDWFPDFIVRSYLSKGELNMGLVLLTYVLGAVAFGWYGVFFGPVVLVFFTTFAREILPELT</sequence>
<keyword evidence="4 6" id="KW-1133">Transmembrane helix</keyword>
<accession>A0A1I6LI70</accession>
<comment type="subcellular location">
    <subcellularLocation>
        <location evidence="1">Membrane</location>
        <topology evidence="1">Multi-pass membrane protein</topology>
    </subcellularLocation>
</comment>
<dbReference type="STRING" id="767519.SAMN05216559_2749"/>
<proteinExistence type="inferred from homology"/>
<evidence type="ECO:0000313" key="7">
    <source>
        <dbReference type="EMBL" id="SFS03187.1"/>
    </source>
</evidence>
<dbReference type="PANTHER" id="PTHR21716:SF4">
    <property type="entry name" value="TRANSMEMBRANE PROTEIN 245"/>
    <property type="match status" value="1"/>
</dbReference>